<evidence type="ECO:0000313" key="2">
    <source>
        <dbReference type="EMBL" id="KAJ8963757.1"/>
    </source>
</evidence>
<dbReference type="EMBL" id="JAPWTJ010002987">
    <property type="protein sequence ID" value="KAJ8963757.1"/>
    <property type="molecule type" value="Genomic_DNA"/>
</dbReference>
<evidence type="ECO:0000256" key="1">
    <source>
        <dbReference type="SAM" id="MobiDB-lite"/>
    </source>
</evidence>
<evidence type="ECO:0000313" key="3">
    <source>
        <dbReference type="Proteomes" id="UP001162164"/>
    </source>
</evidence>
<protein>
    <submittedName>
        <fullName evidence="2">Uncharacterized protein</fullName>
    </submittedName>
</protein>
<sequence length="69" mass="7866">MEDFEWNVVNEGQLLDAMVGHKPVVSLYRFQIAKKSSVCQKPNLAHVISKRDDEKNKSQPPKGEVETQL</sequence>
<organism evidence="2 3">
    <name type="scientific">Molorchus minor</name>
    <dbReference type="NCBI Taxonomy" id="1323400"/>
    <lineage>
        <taxon>Eukaryota</taxon>
        <taxon>Metazoa</taxon>
        <taxon>Ecdysozoa</taxon>
        <taxon>Arthropoda</taxon>
        <taxon>Hexapoda</taxon>
        <taxon>Insecta</taxon>
        <taxon>Pterygota</taxon>
        <taxon>Neoptera</taxon>
        <taxon>Endopterygota</taxon>
        <taxon>Coleoptera</taxon>
        <taxon>Polyphaga</taxon>
        <taxon>Cucujiformia</taxon>
        <taxon>Chrysomeloidea</taxon>
        <taxon>Cerambycidae</taxon>
        <taxon>Lamiinae</taxon>
        <taxon>Monochamini</taxon>
        <taxon>Molorchus</taxon>
    </lineage>
</organism>
<gene>
    <name evidence="2" type="ORF">NQ317_011900</name>
</gene>
<keyword evidence="3" id="KW-1185">Reference proteome</keyword>
<feature type="region of interest" description="Disordered" evidence="1">
    <location>
        <begin position="45"/>
        <end position="69"/>
    </location>
</feature>
<name>A0ABQ9IS51_9CUCU</name>
<proteinExistence type="predicted"/>
<accession>A0ABQ9IS51</accession>
<dbReference type="Proteomes" id="UP001162164">
    <property type="component" value="Unassembled WGS sequence"/>
</dbReference>
<reference evidence="2" key="1">
    <citation type="journal article" date="2023" name="Insect Mol. Biol.">
        <title>Genome sequencing provides insights into the evolution of gene families encoding plant cell wall-degrading enzymes in longhorned beetles.</title>
        <authorList>
            <person name="Shin N.R."/>
            <person name="Okamura Y."/>
            <person name="Kirsch R."/>
            <person name="Pauchet Y."/>
        </authorList>
    </citation>
    <scope>NUCLEOTIDE SEQUENCE</scope>
    <source>
        <strain evidence="2">MMC_N1</strain>
    </source>
</reference>
<comment type="caution">
    <text evidence="2">The sequence shown here is derived from an EMBL/GenBank/DDBJ whole genome shotgun (WGS) entry which is preliminary data.</text>
</comment>